<dbReference type="PANTHER" id="PTHR37828:SF1">
    <property type="entry name" value="YCII-RELATED DOMAIN-CONTAINING PROTEIN"/>
    <property type="match status" value="1"/>
</dbReference>
<gene>
    <name evidence="3" type="ORF">XM47_06630</name>
</gene>
<keyword evidence="3" id="KW-0378">Hydrolase</keyword>
<evidence type="ECO:0000259" key="2">
    <source>
        <dbReference type="Pfam" id="PF03795"/>
    </source>
</evidence>
<accession>A0A0J8GSY6</accession>
<reference evidence="3 4" key="1">
    <citation type="submission" date="2015-04" db="EMBL/GenBank/DDBJ databases">
        <title>Draft Genome Sequence of the Novel Agar-Digesting Marine Bacterium Q1.</title>
        <authorList>
            <person name="Li Y."/>
            <person name="Li D."/>
            <person name="Chen G."/>
            <person name="Du Z."/>
        </authorList>
    </citation>
    <scope>NUCLEOTIDE SEQUENCE [LARGE SCALE GENOMIC DNA]</scope>
    <source>
        <strain evidence="3 4">Q1</strain>
    </source>
</reference>
<dbReference type="PATRIC" id="fig|1513271.3.peg.1360"/>
<comment type="similarity">
    <text evidence="1">Belongs to the YciI family.</text>
</comment>
<evidence type="ECO:0000313" key="4">
    <source>
        <dbReference type="Proteomes" id="UP000037600"/>
    </source>
</evidence>
<feature type="domain" description="YCII-related" evidence="2">
    <location>
        <begin position="1"/>
        <end position="81"/>
    </location>
</feature>
<dbReference type="OrthoDB" id="9814407at2"/>
<dbReference type="PANTHER" id="PTHR37828">
    <property type="entry name" value="GSR2449 PROTEIN"/>
    <property type="match status" value="1"/>
</dbReference>
<evidence type="ECO:0000313" key="3">
    <source>
        <dbReference type="EMBL" id="KMT65867.1"/>
    </source>
</evidence>
<dbReference type="STRING" id="1513271.XM47_06630"/>
<dbReference type="InterPro" id="IPR011008">
    <property type="entry name" value="Dimeric_a/b-barrel"/>
</dbReference>
<dbReference type="SUPFAM" id="SSF54909">
    <property type="entry name" value="Dimeric alpha+beta barrel"/>
    <property type="match status" value="1"/>
</dbReference>
<name>A0A0J8GSY6_9ALTE</name>
<dbReference type="Pfam" id="PF03795">
    <property type="entry name" value="YCII"/>
    <property type="match status" value="1"/>
</dbReference>
<dbReference type="Gene3D" id="3.30.70.1060">
    <property type="entry name" value="Dimeric alpha+beta barrel"/>
    <property type="match status" value="1"/>
</dbReference>
<comment type="caution">
    <text evidence="3">The sequence shown here is derived from an EMBL/GenBank/DDBJ whole genome shotgun (WGS) entry which is preliminary data.</text>
</comment>
<evidence type="ECO:0000256" key="1">
    <source>
        <dbReference type="ARBA" id="ARBA00007689"/>
    </source>
</evidence>
<proteinExistence type="inferred from homology"/>
<dbReference type="Proteomes" id="UP000037600">
    <property type="component" value="Unassembled WGS sequence"/>
</dbReference>
<dbReference type="GO" id="GO:0016787">
    <property type="term" value="F:hydrolase activity"/>
    <property type="evidence" value="ECO:0007669"/>
    <property type="project" value="UniProtKB-KW"/>
</dbReference>
<dbReference type="EMBL" id="LAZL01000008">
    <property type="protein sequence ID" value="KMT65867.1"/>
    <property type="molecule type" value="Genomic_DNA"/>
</dbReference>
<keyword evidence="4" id="KW-1185">Reference proteome</keyword>
<protein>
    <submittedName>
        <fullName evidence="3">GTP cyclohydrolase</fullName>
    </submittedName>
</protein>
<dbReference type="AlphaFoldDB" id="A0A0J8GSY6"/>
<dbReference type="RefSeq" id="WP_048690989.1">
    <property type="nucleotide sequence ID" value="NZ_KQ130486.1"/>
</dbReference>
<sequence length="97" mass="11151">MFIISLTYKQSNAEVDKYIDSHRIFLTKFYAAGVFIMSGRKQPRTGGIILAKAQNLASLEQIIQQDPFYIHQLADYEITEFLPSKSISELSHLLLER</sequence>
<dbReference type="InterPro" id="IPR005545">
    <property type="entry name" value="YCII"/>
</dbReference>
<organism evidence="3 4">
    <name type="scientific">Catenovulum maritimum</name>
    <dbReference type="NCBI Taxonomy" id="1513271"/>
    <lineage>
        <taxon>Bacteria</taxon>
        <taxon>Pseudomonadati</taxon>
        <taxon>Pseudomonadota</taxon>
        <taxon>Gammaproteobacteria</taxon>
        <taxon>Alteromonadales</taxon>
        <taxon>Alteromonadaceae</taxon>
        <taxon>Catenovulum</taxon>
    </lineage>
</organism>